<keyword evidence="1" id="KW-0812">Transmembrane</keyword>
<dbReference type="Proteomes" id="UP000256709">
    <property type="component" value="Unassembled WGS sequence"/>
</dbReference>
<dbReference type="EMBL" id="NBXA01000032">
    <property type="protein sequence ID" value="RFA07065.1"/>
    <property type="molecule type" value="Genomic_DNA"/>
</dbReference>
<protein>
    <submittedName>
        <fullName evidence="2">Uncharacterized protein</fullName>
    </submittedName>
</protein>
<evidence type="ECO:0000313" key="3">
    <source>
        <dbReference type="Proteomes" id="UP000256709"/>
    </source>
</evidence>
<gene>
    <name evidence="2" type="ORF">B7R21_17245</name>
</gene>
<organism evidence="2 3">
    <name type="scientific">Subtercola boreus</name>
    <dbReference type="NCBI Taxonomy" id="120213"/>
    <lineage>
        <taxon>Bacteria</taxon>
        <taxon>Bacillati</taxon>
        <taxon>Actinomycetota</taxon>
        <taxon>Actinomycetes</taxon>
        <taxon>Micrococcales</taxon>
        <taxon>Microbacteriaceae</taxon>
        <taxon>Subtercola</taxon>
    </lineage>
</organism>
<keyword evidence="1" id="KW-1133">Transmembrane helix</keyword>
<evidence type="ECO:0000256" key="1">
    <source>
        <dbReference type="SAM" id="Phobius"/>
    </source>
</evidence>
<accession>A0A3E0VBP5</accession>
<comment type="caution">
    <text evidence="2">The sequence shown here is derived from an EMBL/GenBank/DDBJ whole genome shotgun (WGS) entry which is preliminary data.</text>
</comment>
<feature type="transmembrane region" description="Helical" evidence="1">
    <location>
        <begin position="51"/>
        <end position="71"/>
    </location>
</feature>
<dbReference type="AlphaFoldDB" id="A0A3E0VBP5"/>
<sequence>MVVIVATFPPIITFLLPLEPDLAPDLLNAVAILSPFLVGVLWAPHMRIASGLAGVALALIGSARVGITVLLEVN</sequence>
<evidence type="ECO:0000313" key="2">
    <source>
        <dbReference type="EMBL" id="RFA07065.1"/>
    </source>
</evidence>
<proteinExistence type="predicted"/>
<dbReference type="OrthoDB" id="978987at2"/>
<keyword evidence="1" id="KW-0472">Membrane</keyword>
<name>A0A3E0VBP5_9MICO</name>
<reference evidence="2 3" key="1">
    <citation type="submission" date="2017-04" db="EMBL/GenBank/DDBJ databases">
        <title>Comparative genome analysis of Subtercola boreus.</title>
        <authorList>
            <person name="Cho Y.-J."/>
            <person name="Cho A."/>
            <person name="Kim O.-S."/>
            <person name="Lee J.-I."/>
        </authorList>
    </citation>
    <scope>NUCLEOTIDE SEQUENCE [LARGE SCALE GENOMIC DNA]</scope>
    <source>
        <strain evidence="2 3">P27444</strain>
    </source>
</reference>
<feature type="transmembrane region" description="Helical" evidence="1">
    <location>
        <begin position="26"/>
        <end position="44"/>
    </location>
</feature>